<proteinExistence type="predicted"/>
<comment type="caution">
    <text evidence="1">The sequence shown here is derived from an EMBL/GenBank/DDBJ whole genome shotgun (WGS) entry which is preliminary data.</text>
</comment>
<protein>
    <recommendedName>
        <fullName evidence="3">Right handed beta helix domain-containing protein</fullName>
    </recommendedName>
</protein>
<reference evidence="1 2" key="1">
    <citation type="submission" date="2021-11" db="EMBL/GenBank/DDBJ databases">
        <title>Genomic of Niabella pedocola.</title>
        <authorList>
            <person name="Wu T."/>
        </authorList>
    </citation>
    <scope>NUCLEOTIDE SEQUENCE [LARGE SCALE GENOMIC DNA]</scope>
    <source>
        <strain evidence="1 2">JCM 31011</strain>
    </source>
</reference>
<evidence type="ECO:0008006" key="3">
    <source>
        <dbReference type="Google" id="ProtNLM"/>
    </source>
</evidence>
<dbReference type="RefSeq" id="WP_231002495.1">
    <property type="nucleotide sequence ID" value="NZ_JAJNEC010000003.1"/>
</dbReference>
<dbReference type="Proteomes" id="UP001199816">
    <property type="component" value="Unassembled WGS sequence"/>
</dbReference>
<keyword evidence="2" id="KW-1185">Reference proteome</keyword>
<organism evidence="1 2">
    <name type="scientific">Niabella pedocola</name>
    <dbReference type="NCBI Taxonomy" id="1752077"/>
    <lineage>
        <taxon>Bacteria</taxon>
        <taxon>Pseudomonadati</taxon>
        <taxon>Bacteroidota</taxon>
        <taxon>Chitinophagia</taxon>
        <taxon>Chitinophagales</taxon>
        <taxon>Chitinophagaceae</taxon>
        <taxon>Niabella</taxon>
    </lineage>
</organism>
<evidence type="ECO:0000313" key="1">
    <source>
        <dbReference type="EMBL" id="MCD2421590.1"/>
    </source>
</evidence>
<dbReference type="EMBL" id="JAJNEC010000003">
    <property type="protein sequence ID" value="MCD2421590.1"/>
    <property type="molecule type" value="Genomic_DNA"/>
</dbReference>
<accession>A0ABS8PKG2</accession>
<name>A0ABS8PKG2_9BACT</name>
<evidence type="ECO:0000313" key="2">
    <source>
        <dbReference type="Proteomes" id="UP001199816"/>
    </source>
</evidence>
<sequence length="155" mass="17637">MVKENQNIDILHQEDLKGHNSFLLTNCIIDTIDLIGEFELNVHLTIEKCLINNLKIHSCWFVNGLLLKNCIVKNHVDYQMGGHNAKPIVIEGNIFTGFFNFFDCQFDNRIELRNNVFVKGTNLLGNKGEGFENSFVDGWVVENNIGNIDLNEVAV</sequence>
<gene>
    <name evidence="1" type="ORF">LQ567_02380</name>
</gene>